<comment type="caution">
    <text evidence="3">The sequence shown here is derived from an EMBL/GenBank/DDBJ whole genome shotgun (WGS) entry which is preliminary data.</text>
</comment>
<dbReference type="Pfam" id="PF04857">
    <property type="entry name" value="CAF1"/>
    <property type="match status" value="1"/>
</dbReference>
<dbReference type="GO" id="GO:0003723">
    <property type="term" value="F:RNA binding"/>
    <property type="evidence" value="ECO:0007669"/>
    <property type="project" value="TreeGrafter"/>
</dbReference>
<dbReference type="GO" id="GO:0005783">
    <property type="term" value="C:endoplasmic reticulum"/>
    <property type="evidence" value="ECO:0007669"/>
    <property type="project" value="TreeGrafter"/>
</dbReference>
<reference evidence="3 4" key="1">
    <citation type="journal article" date="2018" name="Nat. Ecol. Evol.">
        <title>Shark genomes provide insights into elasmobranch evolution and the origin of vertebrates.</title>
        <authorList>
            <person name="Hara Y"/>
            <person name="Yamaguchi K"/>
            <person name="Onimaru K"/>
            <person name="Kadota M"/>
            <person name="Koyanagi M"/>
            <person name="Keeley SD"/>
            <person name="Tatsumi K"/>
            <person name="Tanaka K"/>
            <person name="Motone F"/>
            <person name="Kageyama Y"/>
            <person name="Nozu R"/>
            <person name="Adachi N"/>
            <person name="Nishimura O"/>
            <person name="Nakagawa R"/>
            <person name="Tanegashima C"/>
            <person name="Kiyatake I"/>
            <person name="Matsumoto R"/>
            <person name="Murakumo K"/>
            <person name="Nishida K"/>
            <person name="Terakita A"/>
            <person name="Kuratani S"/>
            <person name="Sato K"/>
            <person name="Hyodo S Kuraku.S."/>
        </authorList>
    </citation>
    <scope>NUCLEOTIDE SEQUENCE [LARGE SCALE GENOMIC DNA]</scope>
</reference>
<dbReference type="Proteomes" id="UP000288216">
    <property type="component" value="Unassembled WGS sequence"/>
</dbReference>
<evidence type="ECO:0000313" key="3">
    <source>
        <dbReference type="EMBL" id="GCB81474.1"/>
    </source>
</evidence>
<evidence type="ECO:0000256" key="1">
    <source>
        <dbReference type="ARBA" id="ARBA00008372"/>
    </source>
</evidence>
<dbReference type="Gene3D" id="3.30.420.10">
    <property type="entry name" value="Ribonuclease H-like superfamily/Ribonuclease H"/>
    <property type="match status" value="1"/>
</dbReference>
<feature type="signal peptide" evidence="2">
    <location>
        <begin position="1"/>
        <end position="19"/>
    </location>
</feature>
<evidence type="ECO:0000313" key="4">
    <source>
        <dbReference type="Proteomes" id="UP000288216"/>
    </source>
</evidence>
<dbReference type="AlphaFoldDB" id="A0A401Q7V7"/>
<keyword evidence="2" id="KW-0732">Signal</keyword>
<dbReference type="InterPro" id="IPR036397">
    <property type="entry name" value="RNaseH_sf"/>
</dbReference>
<dbReference type="GO" id="GO:0000175">
    <property type="term" value="F:3'-5'-RNA exonuclease activity"/>
    <property type="evidence" value="ECO:0007669"/>
    <property type="project" value="TreeGrafter"/>
</dbReference>
<dbReference type="PANTHER" id="PTHR15092:SF22">
    <property type="entry name" value="POLY(A)-SPECIFIC RIBONUCLEASE PNLDC1"/>
    <property type="match status" value="1"/>
</dbReference>
<feature type="non-terminal residue" evidence="3">
    <location>
        <position position="170"/>
    </location>
</feature>
<protein>
    <recommendedName>
        <fullName evidence="5">Exonuclease domain-containing protein</fullName>
    </recommendedName>
</protein>
<feature type="chain" id="PRO_5019118440" description="Exonuclease domain-containing protein" evidence="2">
    <location>
        <begin position="20"/>
        <end position="170"/>
    </location>
</feature>
<proteinExistence type="inferred from homology"/>
<gene>
    <name evidence="3" type="ORF">scyTo_0021845</name>
</gene>
<organism evidence="3 4">
    <name type="scientific">Scyliorhinus torazame</name>
    <name type="common">Cloudy catshark</name>
    <name type="synonym">Catulus torazame</name>
    <dbReference type="NCBI Taxonomy" id="75743"/>
    <lineage>
        <taxon>Eukaryota</taxon>
        <taxon>Metazoa</taxon>
        <taxon>Chordata</taxon>
        <taxon>Craniata</taxon>
        <taxon>Vertebrata</taxon>
        <taxon>Chondrichthyes</taxon>
        <taxon>Elasmobranchii</taxon>
        <taxon>Galeomorphii</taxon>
        <taxon>Galeoidea</taxon>
        <taxon>Carcharhiniformes</taxon>
        <taxon>Scyliorhinidae</taxon>
        <taxon>Scyliorhinus</taxon>
    </lineage>
</organism>
<sequence length="170" mass="19456">MQGCHLGGHLLLLLGEVEHLILILPPPQFFREGIPYLNLEQESRLQVLLAAGTWSLSNSALKDMLKMTITEVSEWLVQAQEGDSLTLSGLPGLQVFEVQLMLRRGISNIWTEIEDQDKPLIGHNMLLDLMYIHDKFYRSLPESFADFKTNIHKLFPSVFDTKHISKQMKQ</sequence>
<dbReference type="EMBL" id="BFAA01020217">
    <property type="protein sequence ID" value="GCB81474.1"/>
    <property type="molecule type" value="Genomic_DNA"/>
</dbReference>
<dbReference type="GO" id="GO:1990431">
    <property type="term" value="P:priRNA 3'-end processing"/>
    <property type="evidence" value="ECO:0007669"/>
    <property type="project" value="TreeGrafter"/>
</dbReference>
<dbReference type="InterPro" id="IPR051181">
    <property type="entry name" value="CAF1_poly(A)_ribonucleases"/>
</dbReference>
<dbReference type="InterPro" id="IPR006941">
    <property type="entry name" value="RNase_CAF1"/>
</dbReference>
<evidence type="ECO:0000256" key="2">
    <source>
        <dbReference type="SAM" id="SignalP"/>
    </source>
</evidence>
<keyword evidence="4" id="KW-1185">Reference proteome</keyword>
<dbReference type="OrthoDB" id="414075at2759"/>
<dbReference type="GO" id="GO:0000289">
    <property type="term" value="P:nuclear-transcribed mRNA poly(A) tail shortening"/>
    <property type="evidence" value="ECO:0007669"/>
    <property type="project" value="TreeGrafter"/>
</dbReference>
<evidence type="ECO:0008006" key="5">
    <source>
        <dbReference type="Google" id="ProtNLM"/>
    </source>
</evidence>
<comment type="similarity">
    <text evidence="1">Belongs to the CAF1 family.</text>
</comment>
<dbReference type="PANTHER" id="PTHR15092">
    <property type="entry name" value="POLY A -SPECIFIC RIBONUCLEASE/TARGET OF EGR1, MEMBER 1"/>
    <property type="match status" value="1"/>
</dbReference>
<dbReference type="GO" id="GO:1990432">
    <property type="term" value="P:siRNA 3'-end processing"/>
    <property type="evidence" value="ECO:0007669"/>
    <property type="project" value="TreeGrafter"/>
</dbReference>
<name>A0A401Q7V7_SCYTO</name>
<dbReference type="GO" id="GO:0005634">
    <property type="term" value="C:nucleus"/>
    <property type="evidence" value="ECO:0007669"/>
    <property type="project" value="TreeGrafter"/>
</dbReference>
<dbReference type="STRING" id="75743.A0A401Q7V7"/>
<dbReference type="InterPro" id="IPR012337">
    <property type="entry name" value="RNaseH-like_sf"/>
</dbReference>
<accession>A0A401Q7V7</accession>
<dbReference type="SUPFAM" id="SSF53098">
    <property type="entry name" value="Ribonuclease H-like"/>
    <property type="match status" value="1"/>
</dbReference>